<dbReference type="EMBL" id="CAICTM010000465">
    <property type="protein sequence ID" value="CAB9511061.1"/>
    <property type="molecule type" value="Genomic_DNA"/>
</dbReference>
<dbReference type="Proteomes" id="UP001153069">
    <property type="component" value="Unassembled WGS sequence"/>
</dbReference>
<comment type="caution">
    <text evidence="1">The sequence shown here is derived from an EMBL/GenBank/DDBJ whole genome shotgun (WGS) entry which is preliminary data.</text>
</comment>
<keyword evidence="1" id="KW-0489">Methyltransferase</keyword>
<keyword evidence="1" id="KW-0808">Transferase</keyword>
<dbReference type="GO" id="GO:0008168">
    <property type="term" value="F:methyltransferase activity"/>
    <property type="evidence" value="ECO:0007669"/>
    <property type="project" value="UniProtKB-KW"/>
</dbReference>
<name>A0A9N8HEC7_9STRA</name>
<sequence>MTVTSSSSNDPDISPLVPVIAACGYRQVHIAKTNNSFPAWLVSMPSMPSMPSPPILEKRAAITDGRAFYWRSKRDFILLSLVVAKVLETKKCPCHCCPQSKLRVFPKSSFQKLSDRAPWRRPLDGDAIRRLGLDGDDSNNNSINNFHASMKKNLLQMDQFLQCVHTHTCFPLETDEFDAESVHSLQEAWKTFCRPQDCTAVAASETGTSSSHPNNNEQLLPTPQSLGQYFCTDENANQLVTLLLDKVFHRTSDPSKTDDSNTSKHLVVLEPSCGHGQVVWTLLKHPLFDNLLELYQTVTIIAIDLDPRALAVCRSSYSTNEFIQTKYSDHASKVSIEFHRHNFLTAKRNDFLCHKLHHEVVAIGGPPYGSKPEERELPVQFVRHCVDEWNVTVIAFLLPQRFPNKIRLTSYYYECQQIELEDSTFYFQGTTAVKQPSRIQCWSQRY</sequence>
<gene>
    <name evidence="1" type="ORF">SEMRO_466_G148720.1</name>
</gene>
<reference evidence="1" key="1">
    <citation type="submission" date="2020-06" db="EMBL/GenBank/DDBJ databases">
        <authorList>
            <consortium name="Plant Systems Biology data submission"/>
        </authorList>
    </citation>
    <scope>NUCLEOTIDE SEQUENCE</scope>
    <source>
        <strain evidence="1">D6</strain>
    </source>
</reference>
<dbReference type="SUPFAM" id="SSF53335">
    <property type="entry name" value="S-adenosyl-L-methionine-dependent methyltransferases"/>
    <property type="match status" value="1"/>
</dbReference>
<dbReference type="InterPro" id="IPR029063">
    <property type="entry name" value="SAM-dependent_MTases_sf"/>
</dbReference>
<organism evidence="1 2">
    <name type="scientific">Seminavis robusta</name>
    <dbReference type="NCBI Taxonomy" id="568900"/>
    <lineage>
        <taxon>Eukaryota</taxon>
        <taxon>Sar</taxon>
        <taxon>Stramenopiles</taxon>
        <taxon>Ochrophyta</taxon>
        <taxon>Bacillariophyta</taxon>
        <taxon>Bacillariophyceae</taxon>
        <taxon>Bacillariophycidae</taxon>
        <taxon>Naviculales</taxon>
        <taxon>Naviculaceae</taxon>
        <taxon>Seminavis</taxon>
    </lineage>
</organism>
<accession>A0A9N8HEC7</accession>
<proteinExistence type="predicted"/>
<keyword evidence="2" id="KW-1185">Reference proteome</keyword>
<dbReference type="Gene3D" id="3.40.50.150">
    <property type="entry name" value="Vaccinia Virus protein VP39"/>
    <property type="match status" value="1"/>
</dbReference>
<evidence type="ECO:0000313" key="2">
    <source>
        <dbReference type="Proteomes" id="UP001153069"/>
    </source>
</evidence>
<protein>
    <submittedName>
        <fullName evidence="1">Inherit from COG: Type II restriction enzyme, methylase</fullName>
    </submittedName>
</protein>
<dbReference type="GO" id="GO:0032259">
    <property type="term" value="P:methylation"/>
    <property type="evidence" value="ECO:0007669"/>
    <property type="project" value="UniProtKB-KW"/>
</dbReference>
<dbReference type="OrthoDB" id="47901at2759"/>
<dbReference type="AlphaFoldDB" id="A0A9N8HEC7"/>
<evidence type="ECO:0000313" key="1">
    <source>
        <dbReference type="EMBL" id="CAB9511061.1"/>
    </source>
</evidence>